<dbReference type="OMA" id="APHRDEN"/>
<dbReference type="InParanoid" id="E2AV71"/>
<reference evidence="1 2" key="1">
    <citation type="journal article" date="2010" name="Science">
        <title>Genomic comparison of the ants Camponotus floridanus and Harpegnathos saltator.</title>
        <authorList>
            <person name="Bonasio R."/>
            <person name="Zhang G."/>
            <person name="Ye C."/>
            <person name="Mutti N.S."/>
            <person name="Fang X."/>
            <person name="Qin N."/>
            <person name="Donahue G."/>
            <person name="Yang P."/>
            <person name="Li Q."/>
            <person name="Li C."/>
            <person name="Zhang P."/>
            <person name="Huang Z."/>
            <person name="Berger S.L."/>
            <person name="Reinberg D."/>
            <person name="Wang J."/>
            <person name="Liebig J."/>
        </authorList>
    </citation>
    <scope>NUCLEOTIDE SEQUENCE [LARGE SCALE GENOMIC DNA]</scope>
    <source>
        <strain evidence="2">C129</strain>
    </source>
</reference>
<feature type="non-terminal residue" evidence="1">
    <location>
        <position position="146"/>
    </location>
</feature>
<proteinExistence type="predicted"/>
<keyword evidence="2" id="KW-1185">Reference proteome</keyword>
<sequence>YRFSKESILYGILPKIEQYLMKINNRGLPISPAIQLLVCLRFYGSASFQAVIGDTLALSQPTISRIIFRVSALLASLMREVIKMPTTEERINENYQQFRALGYGNGAIGLPGIDGAIDCTHIHLTYTRFRNIDEVYRNRKGYFSLN</sequence>
<evidence type="ECO:0000313" key="2">
    <source>
        <dbReference type="Proteomes" id="UP000000311"/>
    </source>
</evidence>
<dbReference type="OrthoDB" id="7657299at2759"/>
<organism evidence="2">
    <name type="scientific">Camponotus floridanus</name>
    <name type="common">Florida carpenter ant</name>
    <dbReference type="NCBI Taxonomy" id="104421"/>
    <lineage>
        <taxon>Eukaryota</taxon>
        <taxon>Metazoa</taxon>
        <taxon>Ecdysozoa</taxon>
        <taxon>Arthropoda</taxon>
        <taxon>Hexapoda</taxon>
        <taxon>Insecta</taxon>
        <taxon>Pterygota</taxon>
        <taxon>Neoptera</taxon>
        <taxon>Endopterygota</taxon>
        <taxon>Hymenoptera</taxon>
        <taxon>Apocrita</taxon>
        <taxon>Aculeata</taxon>
        <taxon>Formicoidea</taxon>
        <taxon>Formicidae</taxon>
        <taxon>Formicinae</taxon>
        <taxon>Camponotus</taxon>
    </lineage>
</organism>
<accession>E2AV71</accession>
<gene>
    <name evidence="1" type="ORF">EAG_05283</name>
</gene>
<dbReference type="Proteomes" id="UP000000311">
    <property type="component" value="Unassembled WGS sequence"/>
</dbReference>
<name>E2AV71_CAMFO</name>
<feature type="non-terminal residue" evidence="1">
    <location>
        <position position="1"/>
    </location>
</feature>
<dbReference type="EMBL" id="GL443040">
    <property type="protein sequence ID" value="EFN62671.1"/>
    <property type="molecule type" value="Genomic_DNA"/>
</dbReference>
<dbReference type="AlphaFoldDB" id="E2AV71"/>
<protein>
    <submittedName>
        <fullName evidence="1">Putative nuclease HARBI1</fullName>
    </submittedName>
</protein>
<evidence type="ECO:0000313" key="1">
    <source>
        <dbReference type="EMBL" id="EFN62671.1"/>
    </source>
</evidence>